<dbReference type="AlphaFoldDB" id="A0AAQ3RAN1"/>
<dbReference type="EMBL" id="CP138586">
    <property type="protein sequence ID" value="WPH02251.1"/>
    <property type="molecule type" value="Genomic_DNA"/>
</dbReference>
<evidence type="ECO:0000313" key="1">
    <source>
        <dbReference type="EMBL" id="WPH02251.1"/>
    </source>
</evidence>
<evidence type="ECO:0000313" key="2">
    <source>
        <dbReference type="Proteomes" id="UP001303373"/>
    </source>
</evidence>
<name>A0AAQ3RAN1_9PEZI</name>
<dbReference type="PANTHER" id="PTHR35040">
    <property type="match status" value="1"/>
</dbReference>
<sequence length="275" mass="29755">MVNYAFVLLPLYIYPNPLSSWDPLVTAAKAYPSVPFNVVINPENGPRGACPDYSPDTYYRDAIAELNALPNVSLLGYVHTATSSTCGTSGTDICVCSQTQAALQKNITLYQNWPTNNCSTNNVKDIHVDGIFIDEAPGANGSCVAYMQNITTFAKKTLTRGNTVLFNAGTAVNESYWAIPDYINVFENTEAAYDTANIGALDGNGAHARKTTMLIYSHTTNSTIVKRDVQTIQRIQQDAIAGLYISDLNTYTKFPTNFTGFVAEVAAVVASNNAS</sequence>
<proteinExistence type="predicted"/>
<keyword evidence="2" id="KW-1185">Reference proteome</keyword>
<organism evidence="1 2">
    <name type="scientific">Acrodontium crateriforme</name>
    <dbReference type="NCBI Taxonomy" id="150365"/>
    <lineage>
        <taxon>Eukaryota</taxon>
        <taxon>Fungi</taxon>
        <taxon>Dikarya</taxon>
        <taxon>Ascomycota</taxon>
        <taxon>Pezizomycotina</taxon>
        <taxon>Dothideomycetes</taxon>
        <taxon>Dothideomycetidae</taxon>
        <taxon>Mycosphaerellales</taxon>
        <taxon>Teratosphaeriaceae</taxon>
        <taxon>Acrodontium</taxon>
    </lineage>
</organism>
<dbReference type="InterPro" id="IPR021986">
    <property type="entry name" value="Spherulin4"/>
</dbReference>
<evidence type="ECO:0008006" key="3">
    <source>
        <dbReference type="Google" id="ProtNLM"/>
    </source>
</evidence>
<dbReference type="PANTHER" id="PTHR35040:SF9">
    <property type="entry name" value="4-LIKE CELL SURFACE PROTEIN, PUTATIVE (AFU_ORTHOLOGUE AFUA_4G14080)-RELATED"/>
    <property type="match status" value="1"/>
</dbReference>
<dbReference type="Pfam" id="PF12138">
    <property type="entry name" value="Spherulin4"/>
    <property type="match status" value="1"/>
</dbReference>
<accession>A0AAQ3RAN1</accession>
<gene>
    <name evidence="1" type="ORF">R9X50_00510700</name>
</gene>
<dbReference type="Proteomes" id="UP001303373">
    <property type="component" value="Chromosome 7"/>
</dbReference>
<protein>
    <recommendedName>
        <fullName evidence="3">Spherulation-specific family 4</fullName>
    </recommendedName>
</protein>
<reference evidence="1 2" key="1">
    <citation type="submission" date="2023-11" db="EMBL/GenBank/DDBJ databases">
        <title>An acidophilic fungus is an integral part of prey digestion in a carnivorous sundew plant.</title>
        <authorList>
            <person name="Tsai I.J."/>
        </authorList>
    </citation>
    <scope>NUCLEOTIDE SEQUENCE [LARGE SCALE GENOMIC DNA]</scope>
    <source>
        <strain evidence="1">169a</strain>
    </source>
</reference>